<dbReference type="STRING" id="314271.RB2654_05335"/>
<dbReference type="HOGENOM" id="CLU_2081979_0_0_5"/>
<dbReference type="EMBL" id="AAMT01000020">
    <property type="protein sequence ID" value="EAQ11081.1"/>
    <property type="molecule type" value="Genomic_DNA"/>
</dbReference>
<gene>
    <name evidence="2" type="ORF">RB2654_05335</name>
</gene>
<dbReference type="Proteomes" id="UP000002931">
    <property type="component" value="Unassembled WGS sequence"/>
</dbReference>
<protein>
    <submittedName>
        <fullName evidence="2">Uncharacterized protein</fullName>
    </submittedName>
</protein>
<comment type="caution">
    <text evidence="2">The sequence shown here is derived from an EMBL/GenBank/DDBJ whole genome shotgun (WGS) entry which is preliminary data.</text>
</comment>
<feature type="region of interest" description="Disordered" evidence="1">
    <location>
        <begin position="1"/>
        <end position="22"/>
    </location>
</feature>
<name>A3VL31_9RHOB</name>
<evidence type="ECO:0000313" key="3">
    <source>
        <dbReference type="Proteomes" id="UP000002931"/>
    </source>
</evidence>
<dbReference type="AlphaFoldDB" id="A3VL31"/>
<organism evidence="2 3">
    <name type="scientific">Maritimibacter alkaliphilus HTCC2654</name>
    <dbReference type="NCBI Taxonomy" id="314271"/>
    <lineage>
        <taxon>Bacteria</taxon>
        <taxon>Pseudomonadati</taxon>
        <taxon>Pseudomonadota</taxon>
        <taxon>Alphaproteobacteria</taxon>
        <taxon>Rhodobacterales</taxon>
        <taxon>Roseobacteraceae</taxon>
        <taxon>Maritimibacter</taxon>
    </lineage>
</organism>
<accession>A3VL31</accession>
<evidence type="ECO:0000256" key="1">
    <source>
        <dbReference type="SAM" id="MobiDB-lite"/>
    </source>
</evidence>
<keyword evidence="3" id="KW-1185">Reference proteome</keyword>
<evidence type="ECO:0000313" key="2">
    <source>
        <dbReference type="EMBL" id="EAQ11081.1"/>
    </source>
</evidence>
<sequence>MPEPSMTDDNTRYVPDPDDPSDPVAIHKIASDQFARALKTMNDLTEALKTGEVTAANDTVDWSKLLTKAAVALRDESARLDALFKDTADDLSEIDLDKVRTDLQRQLARIADSLETD</sequence>
<reference evidence="2 3" key="1">
    <citation type="journal article" date="2010" name="J. Bacteriol.">
        <title>Genome sequences of Pelagibaca bermudensis HTCC2601T and Maritimibacter alkaliphilus HTCC2654T, the type strains of two marine Roseobacter genera.</title>
        <authorList>
            <person name="Thrash J.C."/>
            <person name="Cho J.C."/>
            <person name="Ferriera S."/>
            <person name="Johnson J."/>
            <person name="Vergin K.L."/>
            <person name="Giovannoni S.J."/>
        </authorList>
    </citation>
    <scope>NUCLEOTIDE SEQUENCE [LARGE SCALE GENOMIC DNA]</scope>
    <source>
        <strain evidence="2 3">HTCC2654</strain>
    </source>
</reference>
<proteinExistence type="predicted"/>